<dbReference type="Gene3D" id="1.20.120.10">
    <property type="entry name" value="Cytochrome c/b562"/>
    <property type="match status" value="1"/>
</dbReference>
<dbReference type="EMBL" id="QGGW01000001">
    <property type="protein sequence ID" value="PWK62781.1"/>
    <property type="molecule type" value="Genomic_DNA"/>
</dbReference>
<accession>A0A316GQV1</accession>
<dbReference type="RefSeq" id="WP_109665683.1">
    <property type="nucleotide sequence ID" value="NZ_QGGW01000001.1"/>
</dbReference>
<evidence type="ECO:0000256" key="7">
    <source>
        <dbReference type="PIRSR" id="PIRSR000027-2"/>
    </source>
</evidence>
<gene>
    <name evidence="9" type="ORF">C7455_101817</name>
</gene>
<evidence type="ECO:0000256" key="8">
    <source>
        <dbReference type="SAM" id="SignalP"/>
    </source>
</evidence>
<evidence type="ECO:0000313" key="10">
    <source>
        <dbReference type="Proteomes" id="UP000245708"/>
    </source>
</evidence>
<evidence type="ECO:0000256" key="2">
    <source>
        <dbReference type="ARBA" id="ARBA00022617"/>
    </source>
</evidence>
<organism evidence="9 10">
    <name type="scientific">Roseicyclus mahoneyensis</name>
    <dbReference type="NCBI Taxonomy" id="164332"/>
    <lineage>
        <taxon>Bacteria</taxon>
        <taxon>Pseudomonadati</taxon>
        <taxon>Pseudomonadota</taxon>
        <taxon>Alphaproteobacteria</taxon>
        <taxon>Rhodobacterales</taxon>
        <taxon>Roseobacteraceae</taxon>
        <taxon>Roseicyclus</taxon>
    </lineage>
</organism>
<keyword evidence="10" id="KW-1185">Reference proteome</keyword>
<keyword evidence="3 6" id="KW-0479">Metal-binding</keyword>
<evidence type="ECO:0000256" key="6">
    <source>
        <dbReference type="PIRSR" id="PIRSR000027-1"/>
    </source>
</evidence>
<dbReference type="GO" id="GO:0020037">
    <property type="term" value="F:heme binding"/>
    <property type="evidence" value="ECO:0007669"/>
    <property type="project" value="InterPro"/>
</dbReference>
<evidence type="ECO:0000256" key="4">
    <source>
        <dbReference type="ARBA" id="ARBA00022982"/>
    </source>
</evidence>
<dbReference type="GO" id="GO:0042597">
    <property type="term" value="C:periplasmic space"/>
    <property type="evidence" value="ECO:0007669"/>
    <property type="project" value="InterPro"/>
</dbReference>
<keyword evidence="5 6" id="KW-0408">Iron</keyword>
<dbReference type="SUPFAM" id="SSF47175">
    <property type="entry name" value="Cytochromes"/>
    <property type="match status" value="1"/>
</dbReference>
<dbReference type="GO" id="GO:0005506">
    <property type="term" value="F:iron ion binding"/>
    <property type="evidence" value="ECO:0007669"/>
    <property type="project" value="InterPro"/>
</dbReference>
<dbReference type="InterPro" id="IPR002321">
    <property type="entry name" value="Cyt_c_II"/>
</dbReference>
<dbReference type="GO" id="GO:0009055">
    <property type="term" value="F:electron transfer activity"/>
    <property type="evidence" value="ECO:0007669"/>
    <property type="project" value="InterPro"/>
</dbReference>
<dbReference type="InterPro" id="IPR015984">
    <property type="entry name" value="Cyt_c_prime_subgr"/>
</dbReference>
<feature type="binding site" description="axial binding residue" evidence="6">
    <location>
        <position position="148"/>
    </location>
    <ligand>
        <name>heme c</name>
        <dbReference type="ChEBI" id="CHEBI:61717"/>
    </ligand>
    <ligandPart>
        <name>Fe</name>
        <dbReference type="ChEBI" id="CHEBI:18248"/>
    </ligandPart>
</feature>
<dbReference type="OrthoDB" id="7596534at2"/>
<dbReference type="Proteomes" id="UP000245708">
    <property type="component" value="Unassembled WGS sequence"/>
</dbReference>
<dbReference type="PIRSF" id="PIRSF000027">
    <property type="entry name" value="Cytc_c_prime"/>
    <property type="match status" value="1"/>
</dbReference>
<evidence type="ECO:0000313" key="9">
    <source>
        <dbReference type="EMBL" id="PWK62781.1"/>
    </source>
</evidence>
<name>A0A316GQV1_9RHOB</name>
<keyword evidence="8" id="KW-0732">Signal</keyword>
<sequence>MTNRIRVLAAATFAIIGVGATATIAQDLPAPVQARQGQFQIMALNVGILGGMARGNAEYDATAAQTAADNLVAISMLDQSFHWPEGTDNMALDGTRALPAIWENLPDVVEKWGAFGAAAEGLAAVAGTGLEPMQAALGPLGATCGSCHDAYRAPQ</sequence>
<protein>
    <submittedName>
        <fullName evidence="9">Cytochrome c556</fullName>
    </submittedName>
</protein>
<comment type="caution">
    <text evidence="9">The sequence shown here is derived from an EMBL/GenBank/DDBJ whole genome shotgun (WGS) entry which is preliminary data.</text>
</comment>
<dbReference type="Pfam" id="PF01322">
    <property type="entry name" value="Cytochrom_C_2"/>
    <property type="match status" value="1"/>
</dbReference>
<dbReference type="InterPro" id="IPR010980">
    <property type="entry name" value="Cyt_c/b562"/>
</dbReference>
<dbReference type="AlphaFoldDB" id="A0A316GQV1"/>
<evidence type="ECO:0000256" key="3">
    <source>
        <dbReference type="ARBA" id="ARBA00022723"/>
    </source>
</evidence>
<evidence type="ECO:0000256" key="1">
    <source>
        <dbReference type="ARBA" id="ARBA00022448"/>
    </source>
</evidence>
<dbReference type="GO" id="GO:0022900">
    <property type="term" value="P:electron transport chain"/>
    <property type="evidence" value="ECO:0007669"/>
    <property type="project" value="InterPro"/>
</dbReference>
<reference evidence="9 10" key="1">
    <citation type="submission" date="2018-05" db="EMBL/GenBank/DDBJ databases">
        <title>Genomic Encyclopedia of Type Strains, Phase IV (KMG-IV): sequencing the most valuable type-strain genomes for metagenomic binning, comparative biology and taxonomic classification.</title>
        <authorList>
            <person name="Goeker M."/>
        </authorList>
    </citation>
    <scope>NUCLEOTIDE SEQUENCE [LARGE SCALE GENOMIC DNA]</scope>
    <source>
        <strain evidence="9 10">DSM 16097</strain>
    </source>
</reference>
<dbReference type="PROSITE" id="PS51009">
    <property type="entry name" value="CYTCII"/>
    <property type="match status" value="1"/>
</dbReference>
<feature type="signal peptide" evidence="8">
    <location>
        <begin position="1"/>
        <end position="22"/>
    </location>
</feature>
<feature type="binding site" description="covalent" evidence="7">
    <location>
        <position position="144"/>
    </location>
    <ligand>
        <name>heme c</name>
        <dbReference type="ChEBI" id="CHEBI:61717"/>
    </ligand>
</feature>
<feature type="chain" id="PRO_5016301245" evidence="8">
    <location>
        <begin position="23"/>
        <end position="155"/>
    </location>
</feature>
<dbReference type="PRINTS" id="PR00608">
    <property type="entry name" value="CYTCHROMECII"/>
</dbReference>
<proteinExistence type="predicted"/>
<evidence type="ECO:0000256" key="5">
    <source>
        <dbReference type="ARBA" id="ARBA00023004"/>
    </source>
</evidence>
<dbReference type="InterPro" id="IPR012127">
    <property type="entry name" value="Cyt_c_prime"/>
</dbReference>
<keyword evidence="4" id="KW-0249">Electron transport</keyword>
<keyword evidence="2 7" id="KW-0349">Heme</keyword>
<comment type="PTM">
    <text evidence="7">Binds 1 heme group per subunit.</text>
</comment>
<keyword evidence="1" id="KW-0813">Transport</keyword>
<feature type="binding site" description="covalent" evidence="7">
    <location>
        <position position="147"/>
    </location>
    <ligand>
        <name>heme c</name>
        <dbReference type="ChEBI" id="CHEBI:61717"/>
    </ligand>
</feature>